<gene>
    <name evidence="8" type="ORF">BUALT_Bualt06G0105900</name>
    <name evidence="7" type="ORF">BUALT_Bualt12G0096500</name>
</gene>
<evidence type="ECO:0000256" key="4">
    <source>
        <dbReference type="ARBA" id="ARBA00022989"/>
    </source>
</evidence>
<feature type="transmembrane region" description="Helical" evidence="6">
    <location>
        <begin position="411"/>
        <end position="434"/>
    </location>
</feature>
<evidence type="ECO:0000256" key="2">
    <source>
        <dbReference type="ARBA" id="ARBA00010199"/>
    </source>
</evidence>
<evidence type="ECO:0000256" key="3">
    <source>
        <dbReference type="ARBA" id="ARBA00022692"/>
    </source>
</evidence>
<keyword evidence="9" id="KW-1185">Reference proteome</keyword>
<feature type="transmembrane region" description="Helical" evidence="6">
    <location>
        <begin position="188"/>
        <end position="210"/>
    </location>
</feature>
<organism evidence="7 9">
    <name type="scientific">Buddleja alternifolia</name>
    <dbReference type="NCBI Taxonomy" id="168488"/>
    <lineage>
        <taxon>Eukaryota</taxon>
        <taxon>Viridiplantae</taxon>
        <taxon>Streptophyta</taxon>
        <taxon>Embryophyta</taxon>
        <taxon>Tracheophyta</taxon>
        <taxon>Spermatophyta</taxon>
        <taxon>Magnoliopsida</taxon>
        <taxon>eudicotyledons</taxon>
        <taxon>Gunneridae</taxon>
        <taxon>Pentapetalae</taxon>
        <taxon>asterids</taxon>
        <taxon>lamiids</taxon>
        <taxon>Lamiales</taxon>
        <taxon>Scrophulariaceae</taxon>
        <taxon>Buddlejeae</taxon>
        <taxon>Buddleja</taxon>
    </lineage>
</organism>
<accession>A0AAV6WUR9</accession>
<feature type="transmembrane region" description="Helical" evidence="6">
    <location>
        <begin position="380"/>
        <end position="399"/>
    </location>
</feature>
<dbReference type="GO" id="GO:0042910">
    <property type="term" value="F:xenobiotic transmembrane transporter activity"/>
    <property type="evidence" value="ECO:0007669"/>
    <property type="project" value="InterPro"/>
</dbReference>
<dbReference type="NCBIfam" id="TIGR00797">
    <property type="entry name" value="matE"/>
    <property type="match status" value="1"/>
</dbReference>
<sequence>MEAPLLDRRSSGDSLIGEDGDYVPVRGLKEGWRVFCIETVKLWIIGGPIAFQIICQFGTNSVTAMFVGHLGDIELSAFSIAVTVIGTFSFGFMLGMGSALETLCGQAFGAGQVHMLGIYMQRSIIILFTTCVLLLPLYIFATPILKLLGQEHDIANLAGVYSLLIVPQLFSLAVTFPSQKFLQAQSKVSVLAWIAFLALVSQIILTWLFVNVLGWGTTGAAVAFDLTSWGTAISQFVYVVGWCKDGWKGFSWSAFNDIWAFVRLSIASAVMMCLEIWYMMSIIVLTGHLNNAVTAVGSLSICMNVNGWESMLFIGINAAISVRVSNELGLGHPRATKYAVYVTVFQSLLIGVLCMIIILVTRNHFSILFTNSIDMQRAVAHLSGLLGITMLLNSVQPVISGVAVGGGWQALVAYINLACYYIFGLPLGYVLGYVANLGVVGLWGGMIAGTGLQTLLLLLVLYKTNWNKEVEQTTERMRKWGGQEIGSEKPARGVLPIKNGRH</sequence>
<feature type="transmembrane region" description="Helical" evidence="6">
    <location>
        <begin position="75"/>
        <end position="94"/>
    </location>
</feature>
<evidence type="ECO:0000256" key="5">
    <source>
        <dbReference type="ARBA" id="ARBA00023136"/>
    </source>
</evidence>
<keyword evidence="4 6" id="KW-1133">Transmembrane helix</keyword>
<feature type="transmembrane region" description="Helical" evidence="6">
    <location>
        <begin position="157"/>
        <end position="176"/>
    </location>
</feature>
<proteinExistence type="inferred from homology"/>
<dbReference type="CDD" id="cd13132">
    <property type="entry name" value="MATE_eukaryotic"/>
    <property type="match status" value="1"/>
</dbReference>
<dbReference type="InterPro" id="IPR045069">
    <property type="entry name" value="MATE_euk"/>
</dbReference>
<feature type="transmembrane region" description="Helical" evidence="6">
    <location>
        <begin position="440"/>
        <end position="462"/>
    </location>
</feature>
<evidence type="ECO:0000256" key="1">
    <source>
        <dbReference type="ARBA" id="ARBA00004141"/>
    </source>
</evidence>
<dbReference type="GO" id="GO:1990961">
    <property type="term" value="P:xenobiotic detoxification by transmembrane export across the plasma membrane"/>
    <property type="evidence" value="ECO:0007669"/>
    <property type="project" value="InterPro"/>
</dbReference>
<feature type="transmembrane region" description="Helical" evidence="6">
    <location>
        <begin position="222"/>
        <end position="243"/>
    </location>
</feature>
<dbReference type="Pfam" id="PF01554">
    <property type="entry name" value="MatE"/>
    <property type="match status" value="2"/>
</dbReference>
<keyword evidence="5 6" id="KW-0472">Membrane</keyword>
<evidence type="ECO:0000256" key="6">
    <source>
        <dbReference type="RuleBase" id="RU004914"/>
    </source>
</evidence>
<dbReference type="EMBL" id="WHWC01000006">
    <property type="protein sequence ID" value="KAG8381278.1"/>
    <property type="molecule type" value="Genomic_DNA"/>
</dbReference>
<evidence type="ECO:0000313" key="8">
    <source>
        <dbReference type="EMBL" id="KAG8381278.1"/>
    </source>
</evidence>
<dbReference type="InterPro" id="IPR002528">
    <property type="entry name" value="MATE_fam"/>
</dbReference>
<evidence type="ECO:0000313" key="9">
    <source>
        <dbReference type="Proteomes" id="UP000826271"/>
    </source>
</evidence>
<comment type="similarity">
    <text evidence="2 6">Belongs to the multi antimicrobial extrusion (MATE) (TC 2.A.66.1) family.</text>
</comment>
<evidence type="ECO:0000313" key="7">
    <source>
        <dbReference type="EMBL" id="KAG8372725.1"/>
    </source>
</evidence>
<dbReference type="Proteomes" id="UP000826271">
    <property type="component" value="Unassembled WGS sequence"/>
</dbReference>
<comment type="subcellular location">
    <subcellularLocation>
        <location evidence="1">Membrane</location>
        <topology evidence="1">Multi-pass membrane protein</topology>
    </subcellularLocation>
</comment>
<dbReference type="AlphaFoldDB" id="A0AAV6WUR9"/>
<protein>
    <recommendedName>
        <fullName evidence="6">Protein DETOXIFICATION</fullName>
    </recommendedName>
    <alternativeName>
        <fullName evidence="6">Multidrug and toxic compound extrusion protein</fullName>
    </alternativeName>
</protein>
<name>A0AAV6WUR9_9LAMI</name>
<dbReference type="EMBL" id="WHWC01000012">
    <property type="protein sequence ID" value="KAG8372725.1"/>
    <property type="molecule type" value="Genomic_DNA"/>
</dbReference>
<keyword evidence="3 6" id="KW-0812">Transmembrane</keyword>
<feature type="transmembrane region" description="Helical" evidence="6">
    <location>
        <begin position="124"/>
        <end position="145"/>
    </location>
</feature>
<dbReference type="PANTHER" id="PTHR11206">
    <property type="entry name" value="MULTIDRUG RESISTANCE PROTEIN"/>
    <property type="match status" value="1"/>
</dbReference>
<reference evidence="7" key="1">
    <citation type="submission" date="2019-10" db="EMBL/GenBank/DDBJ databases">
        <authorList>
            <person name="Zhang R."/>
            <person name="Pan Y."/>
            <person name="Wang J."/>
            <person name="Ma R."/>
            <person name="Yu S."/>
        </authorList>
    </citation>
    <scope>NUCLEOTIDE SEQUENCE</scope>
    <source>
        <strain evidence="7">LA-IB0</strain>
        <tissue evidence="7">Leaf</tissue>
    </source>
</reference>
<feature type="transmembrane region" description="Helical" evidence="6">
    <location>
        <begin position="264"/>
        <end position="287"/>
    </location>
</feature>
<feature type="transmembrane region" description="Helical" evidence="6">
    <location>
        <begin position="338"/>
        <end position="360"/>
    </location>
</feature>
<comment type="caution">
    <text evidence="7">The sequence shown here is derived from an EMBL/GenBank/DDBJ whole genome shotgun (WGS) entry which is preliminary data.</text>
</comment>
<dbReference type="GO" id="GO:0016020">
    <property type="term" value="C:membrane"/>
    <property type="evidence" value="ECO:0007669"/>
    <property type="project" value="UniProtKB-SubCell"/>
</dbReference>
<dbReference type="GO" id="GO:0015297">
    <property type="term" value="F:antiporter activity"/>
    <property type="evidence" value="ECO:0007669"/>
    <property type="project" value="InterPro"/>
</dbReference>